<dbReference type="OrthoDB" id="6710009at2"/>
<dbReference type="RefSeq" id="WP_091525014.1">
    <property type="nucleotide sequence ID" value="NZ_FOVI01000020.1"/>
</dbReference>
<dbReference type="EMBL" id="FOVI01000020">
    <property type="protein sequence ID" value="SFO09596.1"/>
    <property type="molecule type" value="Genomic_DNA"/>
</dbReference>
<dbReference type="Proteomes" id="UP000199036">
    <property type="component" value="Unassembled WGS sequence"/>
</dbReference>
<protein>
    <submittedName>
        <fullName evidence="1">Uncharacterized protein</fullName>
    </submittedName>
</protein>
<accession>A0A1I5EE98</accession>
<gene>
    <name evidence="1" type="ORF">SAMN05421741_12016</name>
</gene>
<organism evidence="1 2">
    <name type="scientific">Paenimyroides ummariense</name>
    <dbReference type="NCBI Taxonomy" id="913024"/>
    <lineage>
        <taxon>Bacteria</taxon>
        <taxon>Pseudomonadati</taxon>
        <taxon>Bacteroidota</taxon>
        <taxon>Flavobacteriia</taxon>
        <taxon>Flavobacteriales</taxon>
        <taxon>Flavobacteriaceae</taxon>
        <taxon>Paenimyroides</taxon>
    </lineage>
</organism>
<dbReference type="Pfam" id="PF22000">
    <property type="entry name" value="DUF6929"/>
    <property type="match status" value="1"/>
</dbReference>
<proteinExistence type="predicted"/>
<name>A0A1I5EE98_9FLAO</name>
<reference evidence="2" key="1">
    <citation type="submission" date="2016-10" db="EMBL/GenBank/DDBJ databases">
        <authorList>
            <person name="Varghese N."/>
            <person name="Submissions S."/>
        </authorList>
    </citation>
    <scope>NUCLEOTIDE SEQUENCE [LARGE SCALE GENOMIC DNA]</scope>
    <source>
        <strain evidence="2">DS-12</strain>
    </source>
</reference>
<evidence type="ECO:0000313" key="1">
    <source>
        <dbReference type="EMBL" id="SFO09596.1"/>
    </source>
</evidence>
<dbReference type="InterPro" id="IPR053851">
    <property type="entry name" value="DUF6929"/>
</dbReference>
<keyword evidence="2" id="KW-1185">Reference proteome</keyword>
<dbReference type="AlphaFoldDB" id="A0A1I5EE98"/>
<evidence type="ECO:0000313" key="2">
    <source>
        <dbReference type="Proteomes" id="UP000199036"/>
    </source>
</evidence>
<sequence>MKKYLLTSWLKIAGIVAASGIGYQNNEIQLVSDNGNALYHYFVTNDSLAKYSLDGELITDNMPKSEKYDLESFATVDNTWYAFGSGSKENRNVGFMVNKFSKYSTKLDLTGLYDEMKSFSELTTDDFNIEAVTTYNEDWLFINRGNGPKNPNYIYVVQGKNLIDDFNIYFFEFDLPKINNVQSGFSDATVINNTLYFIATAEDETSTYNDGAIKGSLFGAIDLKKMKLLFTEKISDTNKFEGITVLEQNKKNVTFALCEDTDDAKNKEAIIYKLQVDLKGKIK</sequence>
<dbReference type="STRING" id="913024.SAMN05421741_12016"/>